<proteinExistence type="predicted"/>
<comment type="caution">
    <text evidence="1">The sequence shown here is derived from an EMBL/GenBank/DDBJ whole genome shotgun (WGS) entry which is preliminary data.</text>
</comment>
<evidence type="ECO:0008006" key="3">
    <source>
        <dbReference type="Google" id="ProtNLM"/>
    </source>
</evidence>
<accession>A0ABS5ASD0</accession>
<evidence type="ECO:0000313" key="1">
    <source>
        <dbReference type="EMBL" id="MBP2479475.1"/>
    </source>
</evidence>
<organism evidence="1 2">
    <name type="scientific">Crossiella equi</name>
    <dbReference type="NCBI Taxonomy" id="130796"/>
    <lineage>
        <taxon>Bacteria</taxon>
        <taxon>Bacillati</taxon>
        <taxon>Actinomycetota</taxon>
        <taxon>Actinomycetes</taxon>
        <taxon>Pseudonocardiales</taxon>
        <taxon>Pseudonocardiaceae</taxon>
        <taxon>Crossiella</taxon>
    </lineage>
</organism>
<reference evidence="1 2" key="1">
    <citation type="submission" date="2021-03" db="EMBL/GenBank/DDBJ databases">
        <title>Sequencing the genomes of 1000 actinobacteria strains.</title>
        <authorList>
            <person name="Klenk H.-P."/>
        </authorList>
    </citation>
    <scope>NUCLEOTIDE SEQUENCE [LARGE SCALE GENOMIC DNA]</scope>
    <source>
        <strain evidence="1 2">DSM 44580</strain>
    </source>
</reference>
<keyword evidence="2" id="KW-1185">Reference proteome</keyword>
<dbReference type="RefSeq" id="WP_086781307.1">
    <property type="nucleotide sequence ID" value="NZ_JAGIOO010000001.1"/>
</dbReference>
<dbReference type="EMBL" id="JAGIOO010000001">
    <property type="protein sequence ID" value="MBP2479475.1"/>
    <property type="molecule type" value="Genomic_DNA"/>
</dbReference>
<evidence type="ECO:0000313" key="2">
    <source>
        <dbReference type="Proteomes" id="UP001519363"/>
    </source>
</evidence>
<sequence length="88" mass="10125">MGELVETEYVCRVCGLVQPDPAWEDGFGSFDICACCGTEFGYQDTMPEGVRAVREDWRARGYPWADPKRRPVDWDVRAQLANIPARWR</sequence>
<protein>
    <recommendedName>
        <fullName evidence="3">Cysteine-rich CPCC domain-containing protein</fullName>
    </recommendedName>
</protein>
<dbReference type="Proteomes" id="UP001519363">
    <property type="component" value="Unassembled WGS sequence"/>
</dbReference>
<name>A0ABS5ASD0_9PSEU</name>
<gene>
    <name evidence="1" type="ORF">JOF53_008347</name>
</gene>